<proteinExistence type="predicted"/>
<feature type="chain" id="PRO_5044383860" description="Lipoprotein" evidence="1">
    <location>
        <begin position="20"/>
        <end position="94"/>
    </location>
</feature>
<dbReference type="EMBL" id="NPDV01000001">
    <property type="protein sequence ID" value="PJZ55342.1"/>
    <property type="molecule type" value="Genomic_DNA"/>
</dbReference>
<dbReference type="PROSITE" id="PS51257">
    <property type="entry name" value="PROKAR_LIPOPROTEIN"/>
    <property type="match status" value="1"/>
</dbReference>
<dbReference type="Proteomes" id="UP000232149">
    <property type="component" value="Unassembled WGS sequence"/>
</dbReference>
<evidence type="ECO:0008006" key="6">
    <source>
        <dbReference type="Google" id="ProtNLM"/>
    </source>
</evidence>
<evidence type="ECO:0000256" key="1">
    <source>
        <dbReference type="SAM" id="SignalP"/>
    </source>
</evidence>
<evidence type="ECO:0000313" key="3">
    <source>
        <dbReference type="EMBL" id="PJZ63474.1"/>
    </source>
</evidence>
<dbReference type="Proteomes" id="UP000232188">
    <property type="component" value="Unassembled WGS sequence"/>
</dbReference>
<reference evidence="4 5" key="1">
    <citation type="submission" date="2017-07" db="EMBL/GenBank/DDBJ databases">
        <title>Leptospira spp. isolated from tropical soils.</title>
        <authorList>
            <person name="Thibeaux R."/>
            <person name="Iraola G."/>
            <person name="Ferres I."/>
            <person name="Bierque E."/>
            <person name="Girault D."/>
            <person name="Soupe-Gilbert M.-E."/>
            <person name="Picardeau M."/>
            <person name="Goarant C."/>
        </authorList>
    </citation>
    <scope>NUCLEOTIDE SEQUENCE [LARGE SCALE GENOMIC DNA]</scope>
    <source>
        <strain evidence="2 5">FH2-B-C1</strain>
        <strain evidence="3 4">FH2-B-D1</strain>
    </source>
</reference>
<organism evidence="2 5">
    <name type="scientific">Leptospira adleri</name>
    <dbReference type="NCBI Taxonomy" id="2023186"/>
    <lineage>
        <taxon>Bacteria</taxon>
        <taxon>Pseudomonadati</taxon>
        <taxon>Spirochaetota</taxon>
        <taxon>Spirochaetia</taxon>
        <taxon>Leptospirales</taxon>
        <taxon>Leptospiraceae</taxon>
        <taxon>Leptospira</taxon>
    </lineage>
</organism>
<accession>A0A2M9YUW9</accession>
<dbReference type="AlphaFoldDB" id="A0A2M9YUW9"/>
<comment type="caution">
    <text evidence="2">The sequence shown here is derived from an EMBL/GenBank/DDBJ whole genome shotgun (WGS) entry which is preliminary data.</text>
</comment>
<dbReference type="EMBL" id="NPDU01000005">
    <property type="protein sequence ID" value="PJZ63474.1"/>
    <property type="molecule type" value="Genomic_DNA"/>
</dbReference>
<feature type="signal peptide" evidence="1">
    <location>
        <begin position="1"/>
        <end position="19"/>
    </location>
</feature>
<evidence type="ECO:0000313" key="4">
    <source>
        <dbReference type="Proteomes" id="UP000232149"/>
    </source>
</evidence>
<sequence length="94" mass="10171">MRKLSSIILISLLFFLVLSGCHSRHDETTDKAVFNYILACGPGGSIDSCNAVCAERWGSTVTSSNLQNLNTCTSACTTNCNIVSLYLQYSALNK</sequence>
<dbReference type="RefSeq" id="WP_100784077.1">
    <property type="nucleotide sequence ID" value="NZ_NPDU01000005.1"/>
</dbReference>
<gene>
    <name evidence="3" type="ORF">CH376_03220</name>
    <name evidence="2" type="ORF">CH380_01205</name>
</gene>
<dbReference type="OrthoDB" id="343990at2"/>
<name>A0A2M9YUW9_9LEPT</name>
<keyword evidence="1" id="KW-0732">Signal</keyword>
<evidence type="ECO:0000313" key="2">
    <source>
        <dbReference type="EMBL" id="PJZ55342.1"/>
    </source>
</evidence>
<protein>
    <recommendedName>
        <fullName evidence="6">Lipoprotein</fullName>
    </recommendedName>
</protein>
<keyword evidence="4" id="KW-1185">Reference proteome</keyword>
<evidence type="ECO:0000313" key="5">
    <source>
        <dbReference type="Proteomes" id="UP000232188"/>
    </source>
</evidence>